<comment type="caution">
    <text evidence="3">The sequence shown here is derived from an EMBL/GenBank/DDBJ whole genome shotgun (WGS) entry which is preliminary data.</text>
</comment>
<evidence type="ECO:0000256" key="1">
    <source>
        <dbReference type="SAM" id="MobiDB-lite"/>
    </source>
</evidence>
<reference evidence="3" key="1">
    <citation type="submission" date="2020-05" db="EMBL/GenBank/DDBJ databases">
        <title>Mycena genomes resolve the evolution of fungal bioluminescence.</title>
        <authorList>
            <person name="Tsai I.J."/>
        </authorList>
    </citation>
    <scope>NUCLEOTIDE SEQUENCE</scope>
    <source>
        <strain evidence="3">CCC161011</strain>
    </source>
</reference>
<proteinExistence type="predicted"/>
<gene>
    <name evidence="3" type="ORF">MVEN_01283100</name>
</gene>
<name>A0A8H7CVS9_9AGAR</name>
<feature type="compositionally biased region" description="Low complexity" evidence="1">
    <location>
        <begin position="181"/>
        <end position="194"/>
    </location>
</feature>
<feature type="region of interest" description="Disordered" evidence="1">
    <location>
        <begin position="43"/>
        <end position="227"/>
    </location>
</feature>
<organism evidence="3 4">
    <name type="scientific">Mycena venus</name>
    <dbReference type="NCBI Taxonomy" id="2733690"/>
    <lineage>
        <taxon>Eukaryota</taxon>
        <taxon>Fungi</taxon>
        <taxon>Dikarya</taxon>
        <taxon>Basidiomycota</taxon>
        <taxon>Agaricomycotina</taxon>
        <taxon>Agaricomycetes</taxon>
        <taxon>Agaricomycetidae</taxon>
        <taxon>Agaricales</taxon>
        <taxon>Marasmiineae</taxon>
        <taxon>Mycenaceae</taxon>
        <taxon>Mycena</taxon>
    </lineage>
</organism>
<evidence type="ECO:0000313" key="3">
    <source>
        <dbReference type="EMBL" id="KAF7349826.1"/>
    </source>
</evidence>
<feature type="compositionally biased region" description="Acidic residues" evidence="1">
    <location>
        <begin position="473"/>
        <end position="485"/>
    </location>
</feature>
<dbReference type="InterPro" id="IPR045341">
    <property type="entry name" value="DUF6532"/>
</dbReference>
<feature type="compositionally biased region" description="Basic and acidic residues" evidence="1">
    <location>
        <begin position="212"/>
        <end position="222"/>
    </location>
</feature>
<keyword evidence="4" id="KW-1185">Reference proteome</keyword>
<accession>A0A8H7CVS9</accession>
<feature type="compositionally biased region" description="Basic and acidic residues" evidence="1">
    <location>
        <begin position="59"/>
        <end position="72"/>
    </location>
</feature>
<dbReference type="Proteomes" id="UP000620124">
    <property type="component" value="Unassembled WGS sequence"/>
</dbReference>
<evidence type="ECO:0000259" key="2">
    <source>
        <dbReference type="Pfam" id="PF20149"/>
    </source>
</evidence>
<dbReference type="AlphaFoldDB" id="A0A8H7CVS9"/>
<feature type="region of interest" description="Disordered" evidence="1">
    <location>
        <begin position="1"/>
        <end position="20"/>
    </location>
</feature>
<dbReference type="Pfam" id="PF20149">
    <property type="entry name" value="DUF6532"/>
    <property type="match status" value="1"/>
</dbReference>
<dbReference type="EMBL" id="JACAZI010000010">
    <property type="protein sequence ID" value="KAF7349826.1"/>
    <property type="molecule type" value="Genomic_DNA"/>
</dbReference>
<dbReference type="OrthoDB" id="3268768at2759"/>
<feature type="compositionally biased region" description="Low complexity" evidence="1">
    <location>
        <begin position="146"/>
        <end position="161"/>
    </location>
</feature>
<sequence>MSPLTMALPLPPRRSKPSEKVATINKENLAIIQDELAKAKKKINRQAKQLQKNKTGIAHMDDGPESEERQSEPENIVSFVSAIRPLGQLDVPDQRPQAPLRKTSKKLRPAPARTFLRLPEPTEEHRAMDAQEDRDERSNTGSRPDSPTSPLPRASSPLPRASSPPPRASSPRCSSPPPHSSSPLRSSSPTARSTSTKRARPACSPPPPAKRTATELPRKEAEFSEGFTLVPGARPKASDYAPIPHALILRACADYAARIVAIYAFPEVKIQLQWAKESFRLSGRVSGERYIYTDRIGKIIRARGSQIRGKIIEAYRALFATQYGFERSTSKKIISANEAKATRLLKKAGFHYRDPAARKDYGEHKIIAAALFPHVALDISALEFCVNEWATGSFIQSKFLEKDVGKRYCVHLVDTEKWSNTNEEVVKNIRHKWYRKASQTLTTAPVLLTTNMDEADEEALRDELAGRTGNTDTESEDEDVAMVAA</sequence>
<feature type="region of interest" description="Disordered" evidence="1">
    <location>
        <begin position="459"/>
        <end position="485"/>
    </location>
</feature>
<protein>
    <recommendedName>
        <fullName evidence="2">DUF6532 domain-containing protein</fullName>
    </recommendedName>
</protein>
<feature type="compositionally biased region" description="Basic and acidic residues" evidence="1">
    <location>
        <begin position="120"/>
        <end position="138"/>
    </location>
</feature>
<feature type="domain" description="DUF6532" evidence="2">
    <location>
        <begin position="251"/>
        <end position="370"/>
    </location>
</feature>
<feature type="compositionally biased region" description="Pro residues" evidence="1">
    <location>
        <begin position="162"/>
        <end position="180"/>
    </location>
</feature>
<evidence type="ECO:0000313" key="4">
    <source>
        <dbReference type="Proteomes" id="UP000620124"/>
    </source>
</evidence>